<keyword evidence="1" id="KW-1133">Transmembrane helix</keyword>
<dbReference type="PATRIC" id="fig|1121022.4.peg.2776"/>
<name>V4PR38_9CAUL</name>
<dbReference type="AlphaFoldDB" id="V4PR38"/>
<evidence type="ECO:0000313" key="3">
    <source>
        <dbReference type="Proteomes" id="UP000017837"/>
    </source>
</evidence>
<reference evidence="2 3" key="1">
    <citation type="journal article" date="2014" name="Nature">
        <title>Sequential evolution of bacterial morphology by co-option of a developmental regulator.</title>
        <authorList>
            <person name="Jiang C."/>
            <person name="Brown P.J."/>
            <person name="Ducret A."/>
            <person name="Brun Y.V."/>
        </authorList>
    </citation>
    <scope>NUCLEOTIDE SEQUENCE [LARGE SCALE GENOMIC DNA]</scope>
    <source>
        <strain evidence="2 3">DSM 16100</strain>
    </source>
</reference>
<dbReference type="eggNOG" id="COG3210">
    <property type="taxonomic scope" value="Bacteria"/>
</dbReference>
<evidence type="ECO:0000256" key="1">
    <source>
        <dbReference type="SAM" id="Phobius"/>
    </source>
</evidence>
<dbReference type="Proteomes" id="UP000017837">
    <property type="component" value="Unassembled WGS sequence"/>
</dbReference>
<dbReference type="EMBL" id="AWGB01000028">
    <property type="protein sequence ID" value="ESQ89784.1"/>
    <property type="molecule type" value="Genomic_DNA"/>
</dbReference>
<sequence length="868" mass="93929">MAPKLSVFEIELVEAIEEGVAVRYPRGSNEVPQVSIRAEILQRILMSLPVSIDGVSRNIRVLGSGIKVHNAHIVGELWLDNGCFANGDPLPRLSLEDCYIPCMISMLSCRIRRLCLRNSQLSYLRANDAIIGSQLDVEGVRSCGTVKGAQGQGCCRISLRGAHIEDGIEARNAKLVCTPARGHFIQYEERSRYALDLAGITAGGDLRLFPRFSAIGGVNLSGANIDGSVQMHGAHVTKEEVFSLDLDGARISGKLAICARRLEKGHIEPFSATGTIDLSGVTVGNTLNMRGAKVDGDIQADYLRVGSNALFCGADGCESGVETIERFHCSGSIQLNGAKIDGSVDFSGASVLGPISASTATIGGDLLATRHVHMDNANRTERFELSQLLLLDGARIQSDLNLDCAVLDAGLQAKGLHVAGFCQMRSQPSPSNEVFLCGDTLTIANSEIGLDFDMSGAQLLGEMDARNVVVNGNFRLRMAHKSNSAPHERPFSAKRRVNISGTKINGDLDIYFAELHEGLRARGVSVSSALSIRLTDAGQKANEYNIDFTNASANVVVDGPGDGSGYGSKFLLALEGFTYGRFVVSQDPGSSTSPYSKEPLNRSGPDTWQGRLKWLQRQYTNFSDDKALRAEYKADTYTTLYQVLKNNGLMKEANDVLMEKIRIEGRLRGAPLSVINLIYEVICGFGLRPGRAIVWYVVYSLFVSVFVAQANGVLGDIAFSRTSWNWVNATERGVEFLSEYLGHGVAIGLAGVGVRPNVLVVQGAPVNRFRAEVHTPSGAEDYFEVDPPVNARQAAEIPCGDRISAGLYALDMIVPAIEFNQTNKCDFSGRAGLFWLTFKALATLFGWFLTSITALTLSGIVRRQIEPR</sequence>
<accession>V4PR38</accession>
<protein>
    <recommendedName>
        <fullName evidence="4">Membrane-associated oxidoreductase</fullName>
    </recommendedName>
</protein>
<gene>
    <name evidence="2" type="ORF">ABENE_13660</name>
</gene>
<keyword evidence="3" id="KW-1185">Reference proteome</keyword>
<dbReference type="STRING" id="1121022.GCA_000376105_01916"/>
<feature type="transmembrane region" description="Helical" evidence="1">
    <location>
        <begin position="833"/>
        <end position="861"/>
    </location>
</feature>
<evidence type="ECO:0008006" key="4">
    <source>
        <dbReference type="Google" id="ProtNLM"/>
    </source>
</evidence>
<organism evidence="2 3">
    <name type="scientific">Asticcacaulis benevestitus DSM 16100 = ATCC BAA-896</name>
    <dbReference type="NCBI Taxonomy" id="1121022"/>
    <lineage>
        <taxon>Bacteria</taxon>
        <taxon>Pseudomonadati</taxon>
        <taxon>Pseudomonadota</taxon>
        <taxon>Alphaproteobacteria</taxon>
        <taxon>Caulobacterales</taxon>
        <taxon>Caulobacteraceae</taxon>
        <taxon>Asticcacaulis</taxon>
    </lineage>
</organism>
<keyword evidence="1" id="KW-0812">Transmembrane</keyword>
<comment type="caution">
    <text evidence="2">The sequence shown here is derived from an EMBL/GenBank/DDBJ whole genome shotgun (WGS) entry which is preliminary data.</text>
</comment>
<keyword evidence="1" id="KW-0472">Membrane</keyword>
<evidence type="ECO:0000313" key="2">
    <source>
        <dbReference type="EMBL" id="ESQ89784.1"/>
    </source>
</evidence>
<proteinExistence type="predicted"/>